<proteinExistence type="predicted"/>
<sequence>MTITIDVEVPGELKHLHLPKGVAARLQTLLDRQSLGQTLTTAEREEAKELVDLADFFTLLQMRAAQQAP</sequence>
<dbReference type="Proteomes" id="UP000315750">
    <property type="component" value="Chromosome"/>
</dbReference>
<organism evidence="1 2">
    <name type="scientific">Aeoliella mucimassa</name>
    <dbReference type="NCBI Taxonomy" id="2527972"/>
    <lineage>
        <taxon>Bacteria</taxon>
        <taxon>Pseudomonadati</taxon>
        <taxon>Planctomycetota</taxon>
        <taxon>Planctomycetia</taxon>
        <taxon>Pirellulales</taxon>
        <taxon>Lacipirellulaceae</taxon>
        <taxon>Aeoliella</taxon>
    </lineage>
</organism>
<dbReference type="EMBL" id="CP036278">
    <property type="protein sequence ID" value="QDU55541.1"/>
    <property type="molecule type" value="Genomic_DNA"/>
</dbReference>
<keyword evidence="2" id="KW-1185">Reference proteome</keyword>
<accession>A0A518ALF4</accession>
<dbReference type="RefSeq" id="WP_197529043.1">
    <property type="nucleotide sequence ID" value="NZ_CP036278.1"/>
</dbReference>
<evidence type="ECO:0000313" key="1">
    <source>
        <dbReference type="EMBL" id="QDU55541.1"/>
    </source>
</evidence>
<dbReference type="KEGG" id="amuc:Pan181_17330"/>
<protein>
    <submittedName>
        <fullName evidence="1">Uncharacterized protein</fullName>
    </submittedName>
</protein>
<gene>
    <name evidence="1" type="ORF">Pan181_17330</name>
</gene>
<dbReference type="AlphaFoldDB" id="A0A518ALF4"/>
<reference evidence="1 2" key="1">
    <citation type="submission" date="2019-02" db="EMBL/GenBank/DDBJ databases">
        <title>Deep-cultivation of Planctomycetes and their phenomic and genomic characterization uncovers novel biology.</title>
        <authorList>
            <person name="Wiegand S."/>
            <person name="Jogler M."/>
            <person name="Boedeker C."/>
            <person name="Pinto D."/>
            <person name="Vollmers J."/>
            <person name="Rivas-Marin E."/>
            <person name="Kohn T."/>
            <person name="Peeters S.H."/>
            <person name="Heuer A."/>
            <person name="Rast P."/>
            <person name="Oberbeckmann S."/>
            <person name="Bunk B."/>
            <person name="Jeske O."/>
            <person name="Meyerdierks A."/>
            <person name="Storesund J.E."/>
            <person name="Kallscheuer N."/>
            <person name="Luecker S."/>
            <person name="Lage O.M."/>
            <person name="Pohl T."/>
            <person name="Merkel B.J."/>
            <person name="Hornburger P."/>
            <person name="Mueller R.-W."/>
            <person name="Bruemmer F."/>
            <person name="Labrenz M."/>
            <person name="Spormann A.M."/>
            <person name="Op den Camp H."/>
            <person name="Overmann J."/>
            <person name="Amann R."/>
            <person name="Jetten M.S.M."/>
            <person name="Mascher T."/>
            <person name="Medema M.H."/>
            <person name="Devos D.P."/>
            <person name="Kaster A.-K."/>
            <person name="Ovreas L."/>
            <person name="Rohde M."/>
            <person name="Galperin M.Y."/>
            <person name="Jogler C."/>
        </authorList>
    </citation>
    <scope>NUCLEOTIDE SEQUENCE [LARGE SCALE GENOMIC DNA]</scope>
    <source>
        <strain evidence="1 2">Pan181</strain>
    </source>
</reference>
<evidence type="ECO:0000313" key="2">
    <source>
        <dbReference type="Proteomes" id="UP000315750"/>
    </source>
</evidence>
<name>A0A518ALF4_9BACT</name>